<evidence type="ECO:0000313" key="9">
    <source>
        <dbReference type="EMBL" id="KAJ9597150.1"/>
    </source>
</evidence>
<keyword evidence="2" id="KW-1003">Cell membrane</keyword>
<keyword evidence="5 8" id="KW-0472">Membrane</keyword>
<evidence type="ECO:0000256" key="8">
    <source>
        <dbReference type="SAM" id="Phobius"/>
    </source>
</evidence>
<reference evidence="9" key="2">
    <citation type="submission" date="2023-05" db="EMBL/GenBank/DDBJ databases">
        <authorList>
            <person name="Fouks B."/>
        </authorList>
    </citation>
    <scope>NUCLEOTIDE SEQUENCE</scope>
    <source>
        <strain evidence="9">Stay&amp;Tobe</strain>
        <tissue evidence="9">Testes</tissue>
    </source>
</reference>
<proteinExistence type="predicted"/>
<comment type="caution">
    <text evidence="9">The sequence shown here is derived from an EMBL/GenBank/DDBJ whole genome shotgun (WGS) entry which is preliminary data.</text>
</comment>
<reference evidence="9" key="1">
    <citation type="journal article" date="2023" name="IScience">
        <title>Live-bearing cockroach genome reveals convergent evolutionary mechanisms linked to viviparity in insects and beyond.</title>
        <authorList>
            <person name="Fouks B."/>
            <person name="Harrison M.C."/>
            <person name="Mikhailova A.A."/>
            <person name="Marchal E."/>
            <person name="English S."/>
            <person name="Carruthers M."/>
            <person name="Jennings E.C."/>
            <person name="Chiamaka E.L."/>
            <person name="Frigard R.A."/>
            <person name="Pippel M."/>
            <person name="Attardo G.M."/>
            <person name="Benoit J.B."/>
            <person name="Bornberg-Bauer E."/>
            <person name="Tobe S.S."/>
        </authorList>
    </citation>
    <scope>NUCLEOTIDE SEQUENCE</scope>
    <source>
        <strain evidence="9">Stay&amp;Tobe</strain>
    </source>
</reference>
<evidence type="ECO:0000256" key="4">
    <source>
        <dbReference type="ARBA" id="ARBA00022989"/>
    </source>
</evidence>
<keyword evidence="7" id="KW-0325">Glycoprotein</keyword>
<evidence type="ECO:0000256" key="6">
    <source>
        <dbReference type="ARBA" id="ARBA00023170"/>
    </source>
</evidence>
<evidence type="ECO:0000256" key="7">
    <source>
        <dbReference type="ARBA" id="ARBA00023180"/>
    </source>
</evidence>
<keyword evidence="4 8" id="KW-1133">Transmembrane helix</keyword>
<dbReference type="AlphaFoldDB" id="A0AAD8AEB5"/>
<dbReference type="GO" id="GO:0005886">
    <property type="term" value="C:plasma membrane"/>
    <property type="evidence" value="ECO:0007669"/>
    <property type="project" value="UniProtKB-SubCell"/>
</dbReference>
<keyword evidence="3 8" id="KW-0812">Transmembrane</keyword>
<dbReference type="SUPFAM" id="SSF53850">
    <property type="entry name" value="Periplasmic binding protein-like II"/>
    <property type="match status" value="1"/>
</dbReference>
<feature type="transmembrane region" description="Helical" evidence="8">
    <location>
        <begin position="314"/>
        <end position="340"/>
    </location>
</feature>
<dbReference type="PANTHER" id="PTHR42643">
    <property type="entry name" value="IONOTROPIC RECEPTOR 20A-RELATED"/>
    <property type="match status" value="1"/>
</dbReference>
<evidence type="ECO:0000256" key="5">
    <source>
        <dbReference type="ARBA" id="ARBA00023136"/>
    </source>
</evidence>
<keyword evidence="10" id="KW-1185">Reference proteome</keyword>
<name>A0AAD8AEB5_DIPPU</name>
<dbReference type="EMBL" id="JASPKZ010001739">
    <property type="protein sequence ID" value="KAJ9597150.1"/>
    <property type="molecule type" value="Genomic_DNA"/>
</dbReference>
<dbReference type="Proteomes" id="UP001233999">
    <property type="component" value="Unassembled WGS sequence"/>
</dbReference>
<accession>A0AAD8AEB5</accession>
<dbReference type="PANTHER" id="PTHR42643:SF24">
    <property type="entry name" value="IONOTROPIC RECEPTOR 60A"/>
    <property type="match status" value="1"/>
</dbReference>
<organism evidence="9 10">
    <name type="scientific">Diploptera punctata</name>
    <name type="common">Pacific beetle cockroach</name>
    <dbReference type="NCBI Taxonomy" id="6984"/>
    <lineage>
        <taxon>Eukaryota</taxon>
        <taxon>Metazoa</taxon>
        <taxon>Ecdysozoa</taxon>
        <taxon>Arthropoda</taxon>
        <taxon>Hexapoda</taxon>
        <taxon>Insecta</taxon>
        <taxon>Pterygota</taxon>
        <taxon>Neoptera</taxon>
        <taxon>Polyneoptera</taxon>
        <taxon>Dictyoptera</taxon>
        <taxon>Blattodea</taxon>
        <taxon>Blaberoidea</taxon>
        <taxon>Blaberidae</taxon>
        <taxon>Diplopterinae</taxon>
        <taxon>Diploptera</taxon>
    </lineage>
</organism>
<comment type="subcellular location">
    <subcellularLocation>
        <location evidence="1">Cell membrane</location>
        <topology evidence="1">Multi-pass membrane protein</topology>
    </subcellularLocation>
</comment>
<evidence type="ECO:0000313" key="10">
    <source>
        <dbReference type="Proteomes" id="UP001233999"/>
    </source>
</evidence>
<evidence type="ECO:0000256" key="2">
    <source>
        <dbReference type="ARBA" id="ARBA00022475"/>
    </source>
</evidence>
<evidence type="ECO:0000256" key="1">
    <source>
        <dbReference type="ARBA" id="ARBA00004651"/>
    </source>
</evidence>
<protein>
    <submittedName>
        <fullName evidence="9">Uncharacterized protein</fullName>
    </submittedName>
</protein>
<dbReference type="InterPro" id="IPR052192">
    <property type="entry name" value="Insect_Ionotropic_Sensory_Rcpt"/>
</dbReference>
<feature type="transmembrane region" description="Helical" evidence="8">
    <location>
        <begin position="262"/>
        <end position="281"/>
    </location>
</feature>
<evidence type="ECO:0000256" key="3">
    <source>
        <dbReference type="ARBA" id="ARBA00022692"/>
    </source>
</evidence>
<keyword evidence="6" id="KW-0675">Receptor</keyword>
<gene>
    <name evidence="9" type="ORF">L9F63_026960</name>
</gene>
<sequence>MSRELLDAFKHSCRTFIKSDWKYVSVFSNILFSDVKSKIIRSLHAAHLWTLTVDTLTSGYNYFYEKFDVVIILGQLETPAHLLGFLDDFSLLESMIILPEQNGTLQIITLNYDRCGIIVRSSPVKFLATCKVANLFPTSLKIPQRPKMYRNCSFVLPDVHDPPFTISAALGKVVGGIEFKIIQIIASYLGFNVRHLYFDYGPLRRKEILGFLYDFTIYPYLDPSTFMERYYTMKYTWFVPRAELCRPVSILTRVMNSDIWKYVLLSMFSIYLTLKTIHFFYSIEVVKYLPNTCTNGFKFSGRINSRLKRLRPVFFNWMLFLIFFAAVFQALIVSCMTSFFTDPGKHHQIDTNEELENSNLNLSFIRNIGSLNSWKLFVANKSEFILFKNRSTMFRYFLHSPNFAVLTSEEVVMYNLRFLGELNSSVTFHKFNIDVINIHKTLIMDIKSPFVPLINIIIRQLVEAGIVDEIVESVSIWILATIQT</sequence>